<dbReference type="AlphaFoldDB" id="A0A6H2NTU2"/>
<dbReference type="InterPro" id="IPR036291">
    <property type="entry name" value="NAD(P)-bd_dom_sf"/>
</dbReference>
<dbReference type="GO" id="GO:0044877">
    <property type="term" value="F:protein-containing complex binding"/>
    <property type="evidence" value="ECO:0007669"/>
    <property type="project" value="TreeGrafter"/>
</dbReference>
<protein>
    <submittedName>
        <fullName evidence="2">Complex I NDUFA9 subunit family protein</fullName>
    </submittedName>
</protein>
<organism evidence="2">
    <name type="scientific">Wolbachia pipientis</name>
    <dbReference type="NCBI Taxonomy" id="955"/>
    <lineage>
        <taxon>Bacteria</taxon>
        <taxon>Pseudomonadati</taxon>
        <taxon>Pseudomonadota</taxon>
        <taxon>Alphaproteobacteria</taxon>
        <taxon>Rickettsiales</taxon>
        <taxon>Anaplasmataceae</taxon>
        <taxon>Wolbachieae</taxon>
        <taxon>Wolbachia</taxon>
    </lineage>
</organism>
<reference evidence="2" key="1">
    <citation type="submission" date="2019-07" db="EMBL/GenBank/DDBJ databases">
        <title>Genome assemblies of Wolbachia strains wAlbA and wAlbB in wild caught Aedes albopictus specimens.</title>
        <authorList>
            <person name="Kulkarni A."/>
            <person name="Yu W."/>
            <person name="Xue R.-D."/>
            <person name="Ma Y."/>
            <person name="Xu J."/>
        </authorList>
    </citation>
    <scope>NUCLEOTIDE SEQUENCE</scope>
    <source>
        <strain evidence="2">FL2016</strain>
    </source>
</reference>
<evidence type="ECO:0000313" key="2">
    <source>
        <dbReference type="EMBL" id="TVS89512.1"/>
    </source>
</evidence>
<dbReference type="Proteomes" id="UP000217566">
    <property type="component" value="Unassembled WGS sequence"/>
</dbReference>
<dbReference type="Gene3D" id="3.40.50.720">
    <property type="entry name" value="NAD(P)-binding Rossmann-like Domain"/>
    <property type="match status" value="1"/>
</dbReference>
<dbReference type="InterPro" id="IPR051207">
    <property type="entry name" value="ComplexI_NDUFA9_subunit"/>
</dbReference>
<dbReference type="OrthoDB" id="9776313at2"/>
<dbReference type="PANTHER" id="PTHR12126:SF11">
    <property type="entry name" value="NADH DEHYDROGENASE [UBIQUINONE] 1 ALPHA SUBCOMPLEX SUBUNIT 9, MITOCHONDRIAL"/>
    <property type="match status" value="1"/>
</dbReference>
<gene>
    <name evidence="2" type="ORF">COM43_002765</name>
</gene>
<comment type="caution">
    <text evidence="2">The sequence shown here is derived from an EMBL/GenBank/DDBJ whole genome shotgun (WGS) entry which is preliminary data.</text>
</comment>
<sequence length="316" mass="35575">MTKRVIIFGGTGFIGKHIVRRLAAEGYLIKIFTRNQEKAACLKLCGNLGQISIFKGDFFDEKSVLEGMEECDVAINLVGILYEAKKHDFYAVHVKIAERIAKAAKMKNVPMMIHFSAMGIESSKLSKYAQSKLEGEKAVTSAFQEAIIIRPSLVFGKEDNFFNKFARLATILPCLPLIGNGTTKFQPICVTDLAEVVYRIISFSKQDKKIYNMGGPKVYSFKSLLKFILNVTNRKCLLINVSFPMAKLIAFFLENKIISMLLKPITGDTNPVLTQDQVKVMMNSSIEKSADLETMKVRPLAIENVVPEYLKIYRKY</sequence>
<dbReference type="InterPro" id="IPR001509">
    <property type="entry name" value="Epimerase_deHydtase"/>
</dbReference>
<name>A0A6H2NTU2_WOLPI</name>
<dbReference type="PANTHER" id="PTHR12126">
    <property type="entry name" value="NADH-UBIQUINONE OXIDOREDUCTASE 39 KDA SUBUNIT-RELATED"/>
    <property type="match status" value="1"/>
</dbReference>
<dbReference type="EMBL" id="NWVK02000129">
    <property type="protein sequence ID" value="TVS89512.1"/>
    <property type="molecule type" value="Genomic_DNA"/>
</dbReference>
<dbReference type="Pfam" id="PF01370">
    <property type="entry name" value="Epimerase"/>
    <property type="match status" value="1"/>
</dbReference>
<accession>A0A6H2NTU2</accession>
<feature type="domain" description="NAD-dependent epimerase/dehydratase" evidence="1">
    <location>
        <begin position="5"/>
        <end position="214"/>
    </location>
</feature>
<evidence type="ECO:0000259" key="1">
    <source>
        <dbReference type="Pfam" id="PF01370"/>
    </source>
</evidence>
<dbReference type="CDD" id="cd05271">
    <property type="entry name" value="NDUFA9_like_SDR_a"/>
    <property type="match status" value="1"/>
</dbReference>
<dbReference type="SUPFAM" id="SSF51735">
    <property type="entry name" value="NAD(P)-binding Rossmann-fold domains"/>
    <property type="match status" value="1"/>
</dbReference>
<proteinExistence type="predicted"/>